<reference evidence="7 8" key="1">
    <citation type="submission" date="2019-03" db="EMBL/GenBank/DDBJ databases">
        <title>First draft genome of Liparis tanakae, snailfish: a comprehensive survey of snailfish specific genes.</title>
        <authorList>
            <person name="Kim W."/>
            <person name="Song I."/>
            <person name="Jeong J.-H."/>
            <person name="Kim D."/>
            <person name="Kim S."/>
            <person name="Ryu S."/>
            <person name="Song J.Y."/>
            <person name="Lee S.K."/>
        </authorList>
    </citation>
    <scope>NUCLEOTIDE SEQUENCE [LARGE SCALE GENOMIC DNA]</scope>
    <source>
        <tissue evidence="7">Muscle</tissue>
    </source>
</reference>
<gene>
    <name evidence="7" type="primary">Sowaha</name>
    <name evidence="7" type="ORF">EYF80_042524</name>
</gene>
<feature type="region of interest" description="Disordered" evidence="5">
    <location>
        <begin position="191"/>
        <end position="250"/>
    </location>
</feature>
<dbReference type="Proteomes" id="UP000314294">
    <property type="component" value="Unassembled WGS sequence"/>
</dbReference>
<dbReference type="InterPro" id="IPR036770">
    <property type="entry name" value="Ankyrin_rpt-contain_sf"/>
</dbReference>
<evidence type="ECO:0000313" key="7">
    <source>
        <dbReference type="EMBL" id="TNN47258.1"/>
    </source>
</evidence>
<name>A0A4Z2G130_9TELE</name>
<accession>A0A4Z2G130</accession>
<feature type="repeat" description="ANK" evidence="4">
    <location>
        <begin position="336"/>
        <end position="369"/>
    </location>
</feature>
<evidence type="ECO:0000256" key="2">
    <source>
        <dbReference type="ARBA" id="ARBA00023043"/>
    </source>
</evidence>
<evidence type="ECO:0000256" key="1">
    <source>
        <dbReference type="ARBA" id="ARBA00022737"/>
    </source>
</evidence>
<sequence>MVLTRESVLSLLVAAGGQLKKSDLVDKFKASIDCDDPAEKERNKELFKTCVNKVAVVKEIHGVRYVVVRKIYQHLLDGDPQEPGGGERETRPPGGSGEGAAVPEPDGEPPGGEPPGGSGDNRADLLTPIERALQKSQCQAGTVKRMLSFEVQRQEEPAGAVNPPAKSKPYGLPLRGPPGATMVQIRKLKEFPDEPLGSPKLQRTGSKRWPSSGSKRWTPKPETVAAVAAASPQMRRSAKTSKAPEVLRDTSVPVSSSVPLEQAEHEWLVKCAAGLWGQVYGLLLRDSQLADKRDFMSGFTALHWAAKCGNSDMMTKIVDLSRRGGAGVDVNAKTHGGYTPLHIAALHDQEFIMAMLVRDFRADPSLRDNGGRRASHYLHKGISEAVRELLGKHRAAPQEPPHDGGEEADPLPGLAKKHSISRLFQPHGRRHRQRAGFSSPTDEEENREDGGFRARVSSDVFL</sequence>
<dbReference type="PANTHER" id="PTHR14491">
    <property type="entry name" value="SOSONDOWAH, ISOFORM G"/>
    <property type="match status" value="1"/>
</dbReference>
<protein>
    <submittedName>
        <fullName evidence="7">Ankyrin repeat domain-containing protein SOWAHA</fullName>
    </submittedName>
</protein>
<dbReference type="Pfam" id="PF25877">
    <property type="entry name" value="WHD_SOWAH"/>
    <property type="match status" value="1"/>
</dbReference>
<dbReference type="Pfam" id="PF00023">
    <property type="entry name" value="Ank"/>
    <property type="match status" value="2"/>
</dbReference>
<comment type="caution">
    <text evidence="7">The sequence shown here is derived from an EMBL/GenBank/DDBJ whole genome shotgun (WGS) entry which is preliminary data.</text>
</comment>
<dbReference type="Gene3D" id="1.25.40.20">
    <property type="entry name" value="Ankyrin repeat-containing domain"/>
    <property type="match status" value="1"/>
</dbReference>
<feature type="region of interest" description="Disordered" evidence="5">
    <location>
        <begin position="393"/>
        <end position="462"/>
    </location>
</feature>
<evidence type="ECO:0000259" key="6">
    <source>
        <dbReference type="Pfam" id="PF25877"/>
    </source>
</evidence>
<evidence type="ECO:0000256" key="4">
    <source>
        <dbReference type="PROSITE-ProRule" id="PRU00023"/>
    </source>
</evidence>
<keyword evidence="8" id="KW-1185">Reference proteome</keyword>
<dbReference type="SMART" id="SM00248">
    <property type="entry name" value="ANK"/>
    <property type="match status" value="2"/>
</dbReference>
<feature type="repeat" description="ANK" evidence="4">
    <location>
        <begin position="297"/>
        <end position="333"/>
    </location>
</feature>
<dbReference type="InterPro" id="IPR002110">
    <property type="entry name" value="Ankyrin_rpt"/>
</dbReference>
<feature type="region of interest" description="Disordered" evidence="5">
    <location>
        <begin position="154"/>
        <end position="177"/>
    </location>
</feature>
<dbReference type="PANTHER" id="PTHR14491:SF2">
    <property type="entry name" value="ANKYRIN REPEAT DOMAIN-CONTAINING PROTEIN SOWAHA"/>
    <property type="match status" value="1"/>
</dbReference>
<feature type="region of interest" description="Disordered" evidence="5">
    <location>
        <begin position="76"/>
        <end position="124"/>
    </location>
</feature>
<comment type="similarity">
    <text evidence="3">Belongs to the SOWAH family.</text>
</comment>
<dbReference type="SUPFAM" id="SSF48403">
    <property type="entry name" value="Ankyrin repeat"/>
    <property type="match status" value="1"/>
</dbReference>
<feature type="domain" description="SOWAHA-C winged helix-turn-helix" evidence="6">
    <location>
        <begin position="3"/>
        <end position="83"/>
    </location>
</feature>
<dbReference type="InterPro" id="IPR058889">
    <property type="entry name" value="WHD_SOWAHA-C"/>
</dbReference>
<evidence type="ECO:0000256" key="5">
    <source>
        <dbReference type="SAM" id="MobiDB-lite"/>
    </source>
</evidence>
<evidence type="ECO:0000313" key="8">
    <source>
        <dbReference type="Proteomes" id="UP000314294"/>
    </source>
</evidence>
<dbReference type="OrthoDB" id="432281at2759"/>
<dbReference type="EMBL" id="SRLO01000750">
    <property type="protein sequence ID" value="TNN47258.1"/>
    <property type="molecule type" value="Genomic_DNA"/>
</dbReference>
<organism evidence="7 8">
    <name type="scientific">Liparis tanakae</name>
    <name type="common">Tanaka's snailfish</name>
    <dbReference type="NCBI Taxonomy" id="230148"/>
    <lineage>
        <taxon>Eukaryota</taxon>
        <taxon>Metazoa</taxon>
        <taxon>Chordata</taxon>
        <taxon>Craniata</taxon>
        <taxon>Vertebrata</taxon>
        <taxon>Euteleostomi</taxon>
        <taxon>Actinopterygii</taxon>
        <taxon>Neopterygii</taxon>
        <taxon>Teleostei</taxon>
        <taxon>Neoteleostei</taxon>
        <taxon>Acanthomorphata</taxon>
        <taxon>Eupercaria</taxon>
        <taxon>Perciformes</taxon>
        <taxon>Cottioidei</taxon>
        <taxon>Cottales</taxon>
        <taxon>Liparidae</taxon>
        <taxon>Liparis</taxon>
    </lineage>
</organism>
<dbReference type="AlphaFoldDB" id="A0A4Z2G130"/>
<keyword evidence="2 4" id="KW-0040">ANK repeat</keyword>
<feature type="compositionally biased region" description="Polar residues" evidence="5">
    <location>
        <begin position="201"/>
        <end position="215"/>
    </location>
</feature>
<proteinExistence type="inferred from homology"/>
<keyword evidence="1" id="KW-0677">Repeat</keyword>
<evidence type="ECO:0000256" key="3">
    <source>
        <dbReference type="ARBA" id="ARBA00038122"/>
    </source>
</evidence>
<dbReference type="PROSITE" id="PS50088">
    <property type="entry name" value="ANK_REPEAT"/>
    <property type="match status" value="2"/>
</dbReference>